<comment type="caution">
    <text evidence="4">The sequence shown here is derived from an EMBL/GenBank/DDBJ whole genome shotgun (WGS) entry which is preliminary data.</text>
</comment>
<reference evidence="4 5" key="1">
    <citation type="submission" date="2017-12" db="EMBL/GenBank/DDBJ databases">
        <title>The genome sequence of Caulobacter sp. 410.</title>
        <authorList>
            <person name="Gao J."/>
            <person name="Mao X."/>
            <person name="Sun J."/>
        </authorList>
    </citation>
    <scope>NUCLEOTIDE SEQUENCE [LARGE SCALE GENOMIC DNA]</scope>
    <source>
        <strain evidence="4 5">410</strain>
    </source>
</reference>
<proteinExistence type="predicted"/>
<dbReference type="InterPro" id="IPR000357">
    <property type="entry name" value="HEAT"/>
</dbReference>
<keyword evidence="1" id="KW-0677">Repeat</keyword>
<evidence type="ECO:0000313" key="4">
    <source>
        <dbReference type="EMBL" id="PLR26598.1"/>
    </source>
</evidence>
<dbReference type="AlphaFoldDB" id="A0A2N5DKK6"/>
<dbReference type="PROSITE" id="PS50077">
    <property type="entry name" value="HEAT_REPEAT"/>
    <property type="match status" value="1"/>
</dbReference>
<dbReference type="GO" id="GO:0016491">
    <property type="term" value="F:oxidoreductase activity"/>
    <property type="evidence" value="ECO:0007669"/>
    <property type="project" value="TreeGrafter"/>
</dbReference>
<dbReference type="SMART" id="SM00567">
    <property type="entry name" value="EZ_HEAT"/>
    <property type="match status" value="5"/>
</dbReference>
<evidence type="ECO:0000313" key="5">
    <source>
        <dbReference type="Proteomes" id="UP000234479"/>
    </source>
</evidence>
<dbReference type="PANTHER" id="PTHR12697">
    <property type="entry name" value="PBS LYASE HEAT-LIKE PROTEIN"/>
    <property type="match status" value="1"/>
</dbReference>
<dbReference type="InterPro" id="IPR021133">
    <property type="entry name" value="HEAT_type_2"/>
</dbReference>
<dbReference type="Proteomes" id="UP000234479">
    <property type="component" value="Unassembled WGS sequence"/>
</dbReference>
<dbReference type="SUPFAM" id="SSF48371">
    <property type="entry name" value="ARM repeat"/>
    <property type="match status" value="2"/>
</dbReference>
<dbReference type="InterPro" id="IPR016024">
    <property type="entry name" value="ARM-type_fold"/>
</dbReference>
<evidence type="ECO:0000256" key="3">
    <source>
        <dbReference type="SAM" id="Phobius"/>
    </source>
</evidence>
<dbReference type="PANTHER" id="PTHR12697:SF5">
    <property type="entry name" value="DEOXYHYPUSINE HYDROXYLASE"/>
    <property type="match status" value="1"/>
</dbReference>
<evidence type="ECO:0000256" key="1">
    <source>
        <dbReference type="ARBA" id="ARBA00022737"/>
    </source>
</evidence>
<dbReference type="OrthoDB" id="9801841at2"/>
<dbReference type="RefSeq" id="WP_101717794.1">
    <property type="nucleotide sequence ID" value="NZ_PJRS01000018.1"/>
</dbReference>
<comment type="function">
    <text evidence="2">Catalyzes the hydroxylation of the N(6)-(4-aminobutyl)-L-lysine intermediate produced by deoxyhypusine synthase/DHPS on a critical lysine of the eukaryotic translation initiation factor 5A/eIF-5A. This is the second step of the post-translational modification of that lysine into an unusual amino acid residue named hypusine. Hypusination is unique to mature eIF-5A factor and is essential for its function.</text>
</comment>
<dbReference type="EMBL" id="PJRS01000018">
    <property type="protein sequence ID" value="PLR26598.1"/>
    <property type="molecule type" value="Genomic_DNA"/>
</dbReference>
<dbReference type="Gene3D" id="1.25.10.10">
    <property type="entry name" value="Leucine-rich Repeat Variant"/>
    <property type="match status" value="2"/>
</dbReference>
<keyword evidence="5" id="KW-1185">Reference proteome</keyword>
<protein>
    <recommendedName>
        <fullName evidence="6">PBS lyase</fullName>
    </recommendedName>
</protein>
<dbReference type="InterPro" id="IPR004155">
    <property type="entry name" value="PBS_lyase_HEAT"/>
</dbReference>
<dbReference type="Pfam" id="PF13646">
    <property type="entry name" value="HEAT_2"/>
    <property type="match status" value="2"/>
</dbReference>
<keyword evidence="3" id="KW-0472">Membrane</keyword>
<keyword evidence="3" id="KW-0812">Transmembrane</keyword>
<keyword evidence="3" id="KW-1133">Transmembrane helix</keyword>
<name>A0A2N5DKK6_9CAUL</name>
<feature type="transmembrane region" description="Helical" evidence="3">
    <location>
        <begin position="6"/>
        <end position="31"/>
    </location>
</feature>
<sequence length="347" mass="36145">MSSLTLIWVVALVLIGAALTWMSGLIVARFVKESRSATRAGERKLIIQALSGLLRGQTEAVSALSPFVRQPQVLAEAILDFQGLIRGADQERAMGALRSLGLIEALEERILHGSRDERLTSVEALAALGGEEVKAALRRAIRSKDANVRMAAIKGLADAGAPPTPSRLLDYVGTGELTPSRIFAEVMRQAVAGAPGEGLLALGRQDLTPLMRAVLLDALGRSGAYEAVPALAAAATDPDPDVRTAAVRGLGRLQHPAAAETLAGALADPTWTVRSAAAEAVGAAGLVRLAPTLAPLLDDPEWWVRFRAGDALGRLGKAGRGLLEAAAADDARPIAQRAAERALAEGA</sequence>
<evidence type="ECO:0000256" key="2">
    <source>
        <dbReference type="ARBA" id="ARBA00045876"/>
    </source>
</evidence>
<dbReference type="InterPro" id="IPR011989">
    <property type="entry name" value="ARM-like"/>
</dbReference>
<accession>A0A2N5DKK6</accession>
<organism evidence="4 5">
    <name type="scientific">Caulobacter zeae</name>
    <dbReference type="NCBI Taxonomy" id="2055137"/>
    <lineage>
        <taxon>Bacteria</taxon>
        <taxon>Pseudomonadati</taxon>
        <taxon>Pseudomonadota</taxon>
        <taxon>Alphaproteobacteria</taxon>
        <taxon>Caulobacterales</taxon>
        <taxon>Caulobacteraceae</taxon>
        <taxon>Caulobacter</taxon>
    </lineage>
</organism>
<evidence type="ECO:0008006" key="6">
    <source>
        <dbReference type="Google" id="ProtNLM"/>
    </source>
</evidence>
<dbReference type="Pfam" id="PF02985">
    <property type="entry name" value="HEAT"/>
    <property type="match status" value="1"/>
</dbReference>
<gene>
    <name evidence="4" type="ORF">SGCZBJ_09685</name>
</gene>